<comment type="caution">
    <text evidence="2">The sequence shown here is derived from an EMBL/GenBank/DDBJ whole genome shotgun (WGS) entry which is preliminary data.</text>
</comment>
<evidence type="ECO:0000256" key="1">
    <source>
        <dbReference type="SAM" id="MobiDB-lite"/>
    </source>
</evidence>
<dbReference type="EMBL" id="AOIN01000045">
    <property type="protein sequence ID" value="ELZ01293.1"/>
    <property type="molecule type" value="Genomic_DNA"/>
</dbReference>
<evidence type="ECO:0000313" key="3">
    <source>
        <dbReference type="Proteomes" id="UP000011693"/>
    </source>
</evidence>
<feature type="compositionally biased region" description="Acidic residues" evidence="1">
    <location>
        <begin position="49"/>
        <end position="68"/>
    </location>
</feature>
<reference evidence="2 3" key="1">
    <citation type="journal article" date="2014" name="PLoS Genet.">
        <title>Phylogenetically driven sequencing of extremely halophilic archaea reveals strategies for static and dynamic osmo-response.</title>
        <authorList>
            <person name="Becker E.A."/>
            <person name="Seitzer P.M."/>
            <person name="Tritt A."/>
            <person name="Larsen D."/>
            <person name="Krusor M."/>
            <person name="Yao A.I."/>
            <person name="Wu D."/>
            <person name="Madern D."/>
            <person name="Eisen J.A."/>
            <person name="Darling A.E."/>
            <person name="Facciotti M.T."/>
        </authorList>
    </citation>
    <scope>NUCLEOTIDE SEQUENCE [LARGE SCALE GENOMIC DNA]</scope>
    <source>
        <strain evidence="2 3">JCM 10990</strain>
    </source>
</reference>
<dbReference type="AlphaFoldDB" id="M0ATL9"/>
<protein>
    <submittedName>
        <fullName evidence="2">Uncharacterized protein</fullName>
    </submittedName>
</protein>
<accession>M0ATL9</accession>
<dbReference type="STRING" id="1227492.C482_07361"/>
<evidence type="ECO:0000313" key="2">
    <source>
        <dbReference type="EMBL" id="ELZ01293.1"/>
    </source>
</evidence>
<dbReference type="InterPro" id="IPR006311">
    <property type="entry name" value="TAT_signal"/>
</dbReference>
<sequence length="373" mass="39322">MAPNPPDRPPHSNWRDLPNWPTRRTVLEYTGATATLATLGLLGGSAAAQDDDEVGADDTDEDDGETATDDGPAYSYWLPDDPRELEFVAVDWVTLNEYASDELEDAQPDDDVPAEFEADPMIAPVSEGALSAYLFVGLDLAQFGLGRLLDDGEMFDSTVSELLQTPDTYVVLGDIDPAEIDERLTAEPAAEFIRQLEQTDEIDGYEVYTPVEDAAGTAIAVGDDALVVVDDEAVDALAVLESMIGAARGTADRAVDDSESFAWALETAGGGDVVIGQLGAPAGSAAAADDGDRLVDFAYPELEGAETIVSSLTIEDEETSTGNFAAVIDDPDETALADVLGASGTDQSVDVDGSRVTATATWDEEDVAVARKM</sequence>
<dbReference type="PROSITE" id="PS51318">
    <property type="entry name" value="TAT"/>
    <property type="match status" value="1"/>
</dbReference>
<dbReference type="Proteomes" id="UP000011693">
    <property type="component" value="Unassembled WGS sequence"/>
</dbReference>
<dbReference type="PATRIC" id="fig|1227492.4.peg.1432"/>
<keyword evidence="3" id="KW-1185">Reference proteome</keyword>
<dbReference type="OrthoDB" id="163320at2157"/>
<name>M0ATL9_9EURY</name>
<proteinExistence type="predicted"/>
<organism evidence="2 3">
    <name type="scientific">Natrialba chahannaoensis JCM 10990</name>
    <dbReference type="NCBI Taxonomy" id="1227492"/>
    <lineage>
        <taxon>Archaea</taxon>
        <taxon>Methanobacteriati</taxon>
        <taxon>Methanobacteriota</taxon>
        <taxon>Stenosarchaea group</taxon>
        <taxon>Halobacteria</taxon>
        <taxon>Halobacteriales</taxon>
        <taxon>Natrialbaceae</taxon>
        <taxon>Natrialba</taxon>
    </lineage>
</organism>
<gene>
    <name evidence="2" type="ORF">C482_07361</name>
</gene>
<dbReference type="RefSeq" id="WP_006166866.1">
    <property type="nucleotide sequence ID" value="NZ_AOIN01000045.1"/>
</dbReference>
<feature type="region of interest" description="Disordered" evidence="1">
    <location>
        <begin position="44"/>
        <end position="74"/>
    </location>
</feature>